<dbReference type="Proteomes" id="UP001154114">
    <property type="component" value="Chromosome 18"/>
</dbReference>
<organism evidence="2 3">
    <name type="scientific">Chrysodeixis includens</name>
    <name type="common">Soybean looper</name>
    <name type="synonym">Pseudoplusia includens</name>
    <dbReference type="NCBI Taxonomy" id="689277"/>
    <lineage>
        <taxon>Eukaryota</taxon>
        <taxon>Metazoa</taxon>
        <taxon>Ecdysozoa</taxon>
        <taxon>Arthropoda</taxon>
        <taxon>Hexapoda</taxon>
        <taxon>Insecta</taxon>
        <taxon>Pterygota</taxon>
        <taxon>Neoptera</taxon>
        <taxon>Endopterygota</taxon>
        <taxon>Lepidoptera</taxon>
        <taxon>Glossata</taxon>
        <taxon>Ditrysia</taxon>
        <taxon>Noctuoidea</taxon>
        <taxon>Noctuidae</taxon>
        <taxon>Plusiinae</taxon>
        <taxon>Chrysodeixis</taxon>
    </lineage>
</organism>
<proteinExistence type="predicted"/>
<reference evidence="2" key="1">
    <citation type="submission" date="2021-12" db="EMBL/GenBank/DDBJ databases">
        <authorList>
            <person name="King R."/>
        </authorList>
    </citation>
    <scope>NUCLEOTIDE SEQUENCE</scope>
</reference>
<sequence>MEIKLLILSVACFSCLIPSAVSFNLLAAHAVAHQAAQDLAAIKANTISAKNGAVLKAFADIADITTNGLALKGQAIKKAAVSVFGSLLNGIASAGSTLARAGLDIIAAKFGLLRPPQILPPKPDCVIKPPHVLPPMLPPAVLPPPVLPPVGLSPIVPAPPQPIEINRPDNIIPSLHLPSGSISASAQFHHPLIYPPVAPQRSFYRRPANHYGFRRPAGSRFAIMDMPRFDAQAFEATQYGKK</sequence>
<feature type="signal peptide" evidence="1">
    <location>
        <begin position="1"/>
        <end position="22"/>
    </location>
</feature>
<evidence type="ECO:0000313" key="3">
    <source>
        <dbReference type="Proteomes" id="UP001154114"/>
    </source>
</evidence>
<keyword evidence="1" id="KW-0732">Signal</keyword>
<evidence type="ECO:0000256" key="1">
    <source>
        <dbReference type="SAM" id="SignalP"/>
    </source>
</evidence>
<dbReference type="OrthoDB" id="7469472at2759"/>
<evidence type="ECO:0000313" key="2">
    <source>
        <dbReference type="EMBL" id="CAH0590416.1"/>
    </source>
</evidence>
<protein>
    <submittedName>
        <fullName evidence="2">Uncharacterized protein</fullName>
    </submittedName>
</protein>
<keyword evidence="3" id="KW-1185">Reference proteome</keyword>
<accession>A0A9P0BUK8</accession>
<feature type="chain" id="PRO_5040396618" evidence="1">
    <location>
        <begin position="23"/>
        <end position="242"/>
    </location>
</feature>
<name>A0A9P0BUK8_CHRIL</name>
<dbReference type="EMBL" id="LR824021">
    <property type="protein sequence ID" value="CAH0590416.1"/>
    <property type="molecule type" value="Genomic_DNA"/>
</dbReference>
<dbReference type="AlphaFoldDB" id="A0A9P0BUK8"/>
<gene>
    <name evidence="2" type="ORF">CINC_LOCUS4927</name>
</gene>